<evidence type="ECO:0000313" key="2">
    <source>
        <dbReference type="Proteomes" id="UP000071778"/>
    </source>
</evidence>
<protein>
    <submittedName>
        <fullName evidence="1">Uncharacterized protein</fullName>
    </submittedName>
</protein>
<proteinExistence type="predicted"/>
<gene>
    <name evidence="1" type="ORF">CAter282_3571</name>
</gene>
<sequence>MVLKDLKFIPIGNCNQRLCAEWQDLRLRSRSTRCTDTDGAAGPYAT</sequence>
<name>A0A127QMG7_9BURK</name>
<reference evidence="1 2" key="1">
    <citation type="submission" date="2015-11" db="EMBL/GenBank/DDBJ databases">
        <title>Exploring the genomic traits of fungus-feeding bacterial genus Collimonas.</title>
        <authorList>
            <person name="Song C."/>
            <person name="Schmidt R."/>
            <person name="de Jager V."/>
            <person name="Krzyzanowska D."/>
            <person name="Jongedijk E."/>
            <person name="Cankar K."/>
            <person name="Beekwilder J."/>
            <person name="van Veen A."/>
            <person name="de Boer W."/>
            <person name="van Veen J.A."/>
            <person name="Garbeva P."/>
        </authorList>
    </citation>
    <scope>NUCLEOTIDE SEQUENCE [LARGE SCALE GENOMIC DNA]</scope>
    <source>
        <strain evidence="1 2">Ter282</strain>
    </source>
</reference>
<evidence type="ECO:0000313" key="1">
    <source>
        <dbReference type="EMBL" id="AMP11257.1"/>
    </source>
</evidence>
<dbReference type="AlphaFoldDB" id="A0A127QMG7"/>
<dbReference type="PATRIC" id="fig|279058.17.peg.3870"/>
<dbReference type="EMBL" id="CP013235">
    <property type="protein sequence ID" value="AMP11257.1"/>
    <property type="molecule type" value="Genomic_DNA"/>
</dbReference>
<dbReference type="Proteomes" id="UP000071778">
    <property type="component" value="Chromosome"/>
</dbReference>
<organism evidence="1 2">
    <name type="scientific">Collimonas arenae</name>
    <dbReference type="NCBI Taxonomy" id="279058"/>
    <lineage>
        <taxon>Bacteria</taxon>
        <taxon>Pseudomonadati</taxon>
        <taxon>Pseudomonadota</taxon>
        <taxon>Betaproteobacteria</taxon>
        <taxon>Burkholderiales</taxon>
        <taxon>Oxalobacteraceae</taxon>
        <taxon>Collimonas</taxon>
    </lineage>
</organism>
<keyword evidence="2" id="KW-1185">Reference proteome</keyword>
<accession>A0A127QMG7</accession>